<keyword evidence="1" id="KW-0472">Membrane</keyword>
<reference evidence="3" key="2">
    <citation type="submission" date="2019-06" db="EMBL/GenBank/DDBJ databases">
        <title>Genomics analysis of Aphanomyces spp. identifies a new class of oomycete effector associated with host adaptation.</title>
        <authorList>
            <person name="Gaulin E."/>
        </authorList>
    </citation>
    <scope>NUCLEOTIDE SEQUENCE</scope>
    <source>
        <strain evidence="3">CBS 578.67</strain>
    </source>
</reference>
<reference evidence="4 5" key="1">
    <citation type="submission" date="2019-03" db="EMBL/GenBank/DDBJ databases">
        <authorList>
            <person name="Gaulin E."/>
            <person name="Dumas B."/>
        </authorList>
    </citation>
    <scope>NUCLEOTIDE SEQUENCE [LARGE SCALE GENOMIC DNA]</scope>
    <source>
        <strain evidence="4">CBS 568.67</strain>
    </source>
</reference>
<keyword evidence="2" id="KW-0732">Signal</keyword>
<keyword evidence="1" id="KW-1133">Transmembrane helix</keyword>
<organism evidence="4 5">
    <name type="scientific">Aphanomyces stellatus</name>
    <dbReference type="NCBI Taxonomy" id="120398"/>
    <lineage>
        <taxon>Eukaryota</taxon>
        <taxon>Sar</taxon>
        <taxon>Stramenopiles</taxon>
        <taxon>Oomycota</taxon>
        <taxon>Saprolegniomycetes</taxon>
        <taxon>Saprolegniales</taxon>
        <taxon>Verrucalvaceae</taxon>
        <taxon>Aphanomyces</taxon>
    </lineage>
</organism>
<keyword evidence="1" id="KW-0812">Transmembrane</keyword>
<dbReference type="EMBL" id="VJMH01005543">
    <property type="protein sequence ID" value="KAF0694665.1"/>
    <property type="molecule type" value="Genomic_DNA"/>
</dbReference>
<accession>A0A485L0X6</accession>
<evidence type="ECO:0000313" key="3">
    <source>
        <dbReference type="EMBL" id="KAF0694665.1"/>
    </source>
</evidence>
<feature type="chain" id="PRO_5036355510" evidence="2">
    <location>
        <begin position="23"/>
        <end position="300"/>
    </location>
</feature>
<dbReference type="AlphaFoldDB" id="A0A485L0X6"/>
<dbReference type="Proteomes" id="UP000332933">
    <property type="component" value="Unassembled WGS sequence"/>
</dbReference>
<keyword evidence="5" id="KW-1185">Reference proteome</keyword>
<evidence type="ECO:0000256" key="1">
    <source>
        <dbReference type="SAM" id="Phobius"/>
    </source>
</evidence>
<dbReference type="EMBL" id="CAADRA010005564">
    <property type="protein sequence ID" value="VFT91326.1"/>
    <property type="molecule type" value="Genomic_DNA"/>
</dbReference>
<evidence type="ECO:0000313" key="4">
    <source>
        <dbReference type="EMBL" id="VFT91326.1"/>
    </source>
</evidence>
<sequence length="300" mass="32252">MQMPWVSTAILALVALSSQSGADDCPRCGTMSVSCTDETDAFPVCDANGLIQSDDVLCDADGCTCAPAFSCVDLRFGSCEYVYHGGKRTRCISLDGLQARSDAYSKWTNVAPITYTLTGWTHFQETSRGACASDDCLAAQQLEACNVVVCGTLVLVWQDFIHDGYVFVVDGTIQVDRDPSPKSGVFLLAAPWNAPTQTLSCDIDITAGIEKEYVRQTRNIGSDSDCKGRYVDYTPIASGFMSDIADTVSRTSWTVWLTVASAIGAAIAAIVAVVHTQRHYRAREKALANEAPLALNAEVI</sequence>
<gene>
    <name evidence="4" type="primary">Aste57867_14504</name>
    <name evidence="3" type="ORF">As57867_014450</name>
    <name evidence="4" type="ORF">ASTE57867_14504</name>
</gene>
<name>A0A485L0X6_9STRA</name>
<evidence type="ECO:0000256" key="2">
    <source>
        <dbReference type="SAM" id="SignalP"/>
    </source>
</evidence>
<feature type="transmembrane region" description="Helical" evidence="1">
    <location>
        <begin position="253"/>
        <end position="274"/>
    </location>
</feature>
<proteinExistence type="predicted"/>
<protein>
    <submittedName>
        <fullName evidence="4">Aste57867_14504 protein</fullName>
    </submittedName>
</protein>
<evidence type="ECO:0000313" key="5">
    <source>
        <dbReference type="Proteomes" id="UP000332933"/>
    </source>
</evidence>
<feature type="signal peptide" evidence="2">
    <location>
        <begin position="1"/>
        <end position="22"/>
    </location>
</feature>